<dbReference type="Pfam" id="PF13411">
    <property type="entry name" value="MerR_1"/>
    <property type="match status" value="1"/>
</dbReference>
<dbReference type="Gene3D" id="1.10.1660.10">
    <property type="match status" value="1"/>
</dbReference>
<dbReference type="GO" id="GO:0003677">
    <property type="term" value="F:DNA binding"/>
    <property type="evidence" value="ECO:0007669"/>
    <property type="project" value="UniProtKB-KW"/>
</dbReference>
<reference evidence="7" key="1">
    <citation type="submission" date="2016-10" db="EMBL/GenBank/DDBJ databases">
        <authorList>
            <person name="Varghese N."/>
            <person name="Submissions S."/>
        </authorList>
    </citation>
    <scope>NUCLEOTIDE SEQUENCE [LARGE SCALE GENOMIC DNA]</scope>
    <source>
        <strain evidence="7">CGMCC 1.12402</strain>
    </source>
</reference>
<accession>A0A1I0NBN4</accession>
<sequence length="297" mass="34794">MVKYSIKDLEKYSGIKAHTIRIWEQRYNLLVPKRTATNIRYYDADQLRFLLNVSLLIENGYKISQISKYSEDQFNQELKTVIGEEKLEFLDQHVNVAINELVLAMLDLDERRFEKVLGSSLLIRTFEKTLTDIMYPFLKRIGAMWRTGEVSTAQEHFIYQLIRQKIIVAIDGLMMPPNNAEKYLLFLPMSEFNDLLILLFTYLLKNRGKQCIYLGADIPFKDLQKVTEITKPDVLFTFVKAPAAKIDTQAYVYELSEKFTEKRILITGNPYFMEELEYPKNVQLVSEVDDLIDLLED</sequence>
<dbReference type="Pfam" id="PF02607">
    <property type="entry name" value="B12-binding_2"/>
    <property type="match status" value="1"/>
</dbReference>
<evidence type="ECO:0000259" key="5">
    <source>
        <dbReference type="PROSITE" id="PS50937"/>
    </source>
</evidence>
<evidence type="ECO:0000256" key="2">
    <source>
        <dbReference type="ARBA" id="ARBA00023015"/>
    </source>
</evidence>
<dbReference type="SMART" id="SM00422">
    <property type="entry name" value="HTH_MERR"/>
    <property type="match status" value="1"/>
</dbReference>
<evidence type="ECO:0000256" key="3">
    <source>
        <dbReference type="ARBA" id="ARBA00023125"/>
    </source>
</evidence>
<dbReference type="InterPro" id="IPR036594">
    <property type="entry name" value="Meth_synthase_dom"/>
</dbReference>
<dbReference type="Gene3D" id="1.10.1240.10">
    <property type="entry name" value="Methionine synthase domain"/>
    <property type="match status" value="1"/>
</dbReference>
<keyword evidence="4" id="KW-0804">Transcription</keyword>
<dbReference type="CDD" id="cd01104">
    <property type="entry name" value="HTH_MlrA-CarA"/>
    <property type="match status" value="1"/>
</dbReference>
<dbReference type="PANTHER" id="PTHR30204:SF69">
    <property type="entry name" value="MERR-FAMILY TRANSCRIPTIONAL REGULATOR"/>
    <property type="match status" value="1"/>
</dbReference>
<dbReference type="STRING" id="1267423.SAMN05216290_1061"/>
<name>A0A1I0NBN4_9BACT</name>
<dbReference type="SUPFAM" id="SSF46955">
    <property type="entry name" value="Putative DNA-binding domain"/>
    <property type="match status" value="1"/>
</dbReference>
<proteinExistence type="predicted"/>
<dbReference type="GO" id="GO:0003700">
    <property type="term" value="F:DNA-binding transcription factor activity"/>
    <property type="evidence" value="ECO:0007669"/>
    <property type="project" value="InterPro"/>
</dbReference>
<dbReference type="PANTHER" id="PTHR30204">
    <property type="entry name" value="REDOX-CYCLING DRUG-SENSING TRANSCRIPTIONAL ACTIVATOR SOXR"/>
    <property type="match status" value="1"/>
</dbReference>
<dbReference type="EMBL" id="FOIR01000001">
    <property type="protein sequence ID" value="SEV98401.1"/>
    <property type="molecule type" value="Genomic_DNA"/>
</dbReference>
<dbReference type="InterPro" id="IPR009061">
    <property type="entry name" value="DNA-bd_dom_put_sf"/>
</dbReference>
<protein>
    <submittedName>
        <fullName evidence="6">DNA-binding transcriptional regulator, MerR family</fullName>
    </submittedName>
</protein>
<evidence type="ECO:0000313" key="7">
    <source>
        <dbReference type="Proteomes" id="UP000199437"/>
    </source>
</evidence>
<dbReference type="InterPro" id="IPR047057">
    <property type="entry name" value="MerR_fam"/>
</dbReference>
<organism evidence="6 7">
    <name type="scientific">Roseivirga pacifica</name>
    <dbReference type="NCBI Taxonomy" id="1267423"/>
    <lineage>
        <taxon>Bacteria</taxon>
        <taxon>Pseudomonadati</taxon>
        <taxon>Bacteroidota</taxon>
        <taxon>Cytophagia</taxon>
        <taxon>Cytophagales</taxon>
        <taxon>Roseivirgaceae</taxon>
        <taxon>Roseivirga</taxon>
    </lineage>
</organism>
<feature type="domain" description="HTH merR-type" evidence="5">
    <location>
        <begin position="3"/>
        <end position="72"/>
    </location>
</feature>
<dbReference type="GeneID" id="99985798"/>
<keyword evidence="2" id="KW-0805">Transcription regulation</keyword>
<dbReference type="InterPro" id="IPR000551">
    <property type="entry name" value="MerR-type_HTH_dom"/>
</dbReference>
<evidence type="ECO:0000256" key="4">
    <source>
        <dbReference type="ARBA" id="ARBA00023163"/>
    </source>
</evidence>
<evidence type="ECO:0000256" key="1">
    <source>
        <dbReference type="ARBA" id="ARBA00022491"/>
    </source>
</evidence>
<dbReference type="InterPro" id="IPR003759">
    <property type="entry name" value="Cbl-bd_cap"/>
</dbReference>
<dbReference type="Proteomes" id="UP000199437">
    <property type="component" value="Unassembled WGS sequence"/>
</dbReference>
<dbReference type="PROSITE" id="PS50937">
    <property type="entry name" value="HTH_MERR_2"/>
    <property type="match status" value="1"/>
</dbReference>
<dbReference type="RefSeq" id="WP_090257472.1">
    <property type="nucleotide sequence ID" value="NZ_FOIR01000001.1"/>
</dbReference>
<keyword evidence="3 6" id="KW-0238">DNA-binding</keyword>
<evidence type="ECO:0000313" key="6">
    <source>
        <dbReference type="EMBL" id="SEV98401.1"/>
    </source>
</evidence>
<keyword evidence="7" id="KW-1185">Reference proteome</keyword>
<dbReference type="Gene3D" id="3.40.50.280">
    <property type="entry name" value="Cobalamin-binding domain"/>
    <property type="match status" value="1"/>
</dbReference>
<dbReference type="AlphaFoldDB" id="A0A1I0NBN4"/>
<keyword evidence="1" id="KW-0678">Repressor</keyword>
<gene>
    <name evidence="6" type="ORF">SAMN05216290_1061</name>
</gene>
<dbReference type="OrthoDB" id="9800334at2"/>